<feature type="domain" description="Polymerase/histidinol phosphatase N-terminal" evidence="23">
    <location>
        <begin position="339"/>
        <end position="418"/>
    </location>
</feature>
<dbReference type="Pfam" id="PF02811">
    <property type="entry name" value="PHP"/>
    <property type="match status" value="1"/>
</dbReference>
<dbReference type="GO" id="GO:0004527">
    <property type="term" value="F:exonuclease activity"/>
    <property type="evidence" value="ECO:0007669"/>
    <property type="project" value="UniProtKB-KW"/>
</dbReference>
<comment type="function">
    <text evidence="20">Repair polymerase that plays a key role in base-excision repair. During this process, the damaged base is excised by specific DNA glycosylases, the DNA backbone is nicked at the abasic site by an apurinic/apyrimidic (AP) endonuclease, and POLB removes 5'-deoxyribose-phosphate from the preincised AP site acting as a 5'-deoxyribose-phosphate lyase (5'-dRP lyase); through its DNA polymerase activity, it adds one nucleotide to the 3' end of the arising single-nucleotide gap. Conducts 'gap-filling' DNA synthesis in a stepwise distributive fashion rather than in a processive fashion as for other DNA polymerases. It is also able to cleave sugar-phosphate bonds 3' to an intact AP site, acting as an AP lyase.</text>
</comment>
<evidence type="ECO:0000256" key="11">
    <source>
        <dbReference type="ARBA" id="ARBA00022763"/>
    </source>
</evidence>
<dbReference type="InterPro" id="IPR047967">
    <property type="entry name" value="PolX_PHP"/>
</dbReference>
<evidence type="ECO:0000256" key="20">
    <source>
        <dbReference type="ARBA" id="ARBA00045548"/>
    </source>
</evidence>
<comment type="subcellular location">
    <subcellularLocation>
        <location evidence="2">Cytoplasm</location>
    </subcellularLocation>
</comment>
<evidence type="ECO:0000256" key="4">
    <source>
        <dbReference type="ARBA" id="ARBA00012720"/>
    </source>
</evidence>
<evidence type="ECO:0000259" key="22">
    <source>
        <dbReference type="SMART" id="SM00278"/>
    </source>
</evidence>
<dbReference type="InterPro" id="IPR029398">
    <property type="entry name" value="PolB_thumb"/>
</dbReference>
<dbReference type="Proteomes" id="UP001461341">
    <property type="component" value="Chromosome"/>
</dbReference>
<protein>
    <recommendedName>
        <fullName evidence="5">DNA polymerase beta</fullName>
        <ecNumber evidence="3">2.7.7.7</ecNumber>
        <ecNumber evidence="4">4.2.99.18</ecNumber>
    </recommendedName>
    <alternativeName>
        <fullName evidence="16">5'-deoxyribose-phosphate lyase</fullName>
    </alternativeName>
    <alternativeName>
        <fullName evidence="17">AP lyase</fullName>
    </alternativeName>
</protein>
<keyword evidence="9" id="KW-0548">Nucleotidyltransferase</keyword>
<evidence type="ECO:0000256" key="13">
    <source>
        <dbReference type="ARBA" id="ARBA00022932"/>
    </source>
</evidence>
<evidence type="ECO:0000256" key="21">
    <source>
        <dbReference type="ARBA" id="ARBA00049244"/>
    </source>
</evidence>
<comment type="catalytic activity">
    <reaction evidence="19">
        <text>a 5'-end 2'-deoxyribose-2'-deoxyribonucleotide-DNA = (2E,4S)-4-hydroxypenten-2-al-5-phosphate + a 5'-end 5'-phospho-2'-deoxyribonucleoside-DNA + H(+)</text>
        <dbReference type="Rhea" id="RHEA:76255"/>
        <dbReference type="Rhea" id="RHEA-COMP:13180"/>
        <dbReference type="Rhea" id="RHEA-COMP:18657"/>
        <dbReference type="ChEBI" id="CHEBI:15378"/>
        <dbReference type="ChEBI" id="CHEBI:136412"/>
        <dbReference type="ChEBI" id="CHEBI:195194"/>
        <dbReference type="ChEBI" id="CHEBI:195195"/>
    </reaction>
</comment>
<evidence type="ECO:0000259" key="23">
    <source>
        <dbReference type="SMART" id="SM00481"/>
    </source>
</evidence>
<reference evidence="25 26" key="1">
    <citation type="submission" date="2023-03" db="EMBL/GenBank/DDBJ databases">
        <title>Novel Species.</title>
        <authorList>
            <person name="Ma S."/>
        </authorList>
    </citation>
    <scope>NUCLEOTIDE SEQUENCE [LARGE SCALE GENOMIC DNA]</scope>
    <source>
        <strain evidence="25 26">B11</strain>
    </source>
</reference>
<comment type="catalytic activity">
    <reaction evidence="21">
        <text>DNA(n) + a 2'-deoxyribonucleoside 5'-triphosphate = DNA(n+1) + diphosphate</text>
        <dbReference type="Rhea" id="RHEA:22508"/>
        <dbReference type="Rhea" id="RHEA-COMP:17339"/>
        <dbReference type="Rhea" id="RHEA-COMP:17340"/>
        <dbReference type="ChEBI" id="CHEBI:33019"/>
        <dbReference type="ChEBI" id="CHEBI:61560"/>
        <dbReference type="ChEBI" id="CHEBI:173112"/>
        <dbReference type="EC" id="2.7.7.7"/>
    </reaction>
</comment>
<dbReference type="EC" id="4.2.99.18" evidence="4"/>
<evidence type="ECO:0000313" key="26">
    <source>
        <dbReference type="Proteomes" id="UP001461341"/>
    </source>
</evidence>
<feature type="domain" description="Helix-hairpin-helix DNA-binding motif class 1" evidence="22">
    <location>
        <begin position="51"/>
        <end position="70"/>
    </location>
</feature>
<dbReference type="InterPro" id="IPR010994">
    <property type="entry name" value="RuvA_2-like"/>
</dbReference>
<evidence type="ECO:0000256" key="9">
    <source>
        <dbReference type="ARBA" id="ARBA00022695"/>
    </source>
</evidence>
<dbReference type="Gene3D" id="3.20.20.140">
    <property type="entry name" value="Metal-dependent hydrolases"/>
    <property type="match status" value="1"/>
</dbReference>
<feature type="domain" description="Helix-hairpin-helix DNA-binding motif class 1" evidence="22">
    <location>
        <begin position="91"/>
        <end position="110"/>
    </location>
</feature>
<evidence type="ECO:0000256" key="1">
    <source>
        <dbReference type="ARBA" id="ARBA00001946"/>
    </source>
</evidence>
<feature type="domain" description="DNA-directed DNA polymerase X" evidence="24">
    <location>
        <begin position="1"/>
        <end position="315"/>
    </location>
</feature>
<dbReference type="PANTHER" id="PTHR36928">
    <property type="entry name" value="PHOSPHATASE YCDX-RELATED"/>
    <property type="match status" value="1"/>
</dbReference>
<dbReference type="InterPro" id="IPR043519">
    <property type="entry name" value="NT_sf"/>
</dbReference>
<dbReference type="InterPro" id="IPR003141">
    <property type="entry name" value="Pol/His_phosphatase_N"/>
</dbReference>
<dbReference type="Gene3D" id="1.10.150.110">
    <property type="entry name" value="DNA polymerase beta, N-terminal domain-like"/>
    <property type="match status" value="1"/>
</dbReference>
<keyword evidence="7" id="KW-0237">DNA synthesis</keyword>
<keyword evidence="11" id="KW-0227">DNA damage</keyword>
<dbReference type="SUPFAM" id="SSF47802">
    <property type="entry name" value="DNA polymerase beta, N-terminal domain-like"/>
    <property type="match status" value="1"/>
</dbReference>
<evidence type="ECO:0000256" key="5">
    <source>
        <dbReference type="ARBA" id="ARBA00020020"/>
    </source>
</evidence>
<gene>
    <name evidence="25" type="primary">polX</name>
    <name evidence="25" type="ORF">QBE54_02620</name>
</gene>
<evidence type="ECO:0000256" key="15">
    <source>
        <dbReference type="ARBA" id="ARBA00023204"/>
    </source>
</evidence>
<dbReference type="Pfam" id="PF14520">
    <property type="entry name" value="HHH_5"/>
    <property type="match status" value="1"/>
</dbReference>
<comment type="cofactor">
    <cofactor evidence="1">
        <name>Mg(2+)</name>
        <dbReference type="ChEBI" id="CHEBI:18420"/>
    </cofactor>
</comment>
<evidence type="ECO:0000256" key="19">
    <source>
        <dbReference type="ARBA" id="ARBA00044678"/>
    </source>
</evidence>
<keyword evidence="13" id="KW-0239">DNA-directed DNA polymerase</keyword>
<keyword evidence="25" id="KW-0269">Exonuclease</keyword>
<keyword evidence="14" id="KW-0915">Sodium</keyword>
<keyword evidence="8" id="KW-0808">Transferase</keyword>
<evidence type="ECO:0000256" key="16">
    <source>
        <dbReference type="ARBA" id="ARBA00035717"/>
    </source>
</evidence>
<evidence type="ECO:0000256" key="8">
    <source>
        <dbReference type="ARBA" id="ARBA00022679"/>
    </source>
</evidence>
<dbReference type="EC" id="2.7.7.7" evidence="3"/>
<dbReference type="SMART" id="SM00278">
    <property type="entry name" value="HhH1"/>
    <property type="match status" value="3"/>
</dbReference>
<dbReference type="Gene3D" id="3.30.210.10">
    <property type="entry name" value="DNA polymerase, thumb domain"/>
    <property type="match status" value="1"/>
</dbReference>
<evidence type="ECO:0000259" key="24">
    <source>
        <dbReference type="SMART" id="SM00483"/>
    </source>
</evidence>
<dbReference type="InterPro" id="IPR050243">
    <property type="entry name" value="PHP_phosphatase"/>
</dbReference>
<dbReference type="PRINTS" id="PR00870">
    <property type="entry name" value="DNAPOLXBETA"/>
</dbReference>
<dbReference type="InterPro" id="IPR037160">
    <property type="entry name" value="DNA_Pol_thumb_sf"/>
</dbReference>
<keyword evidence="15" id="KW-0234">DNA repair</keyword>
<dbReference type="SUPFAM" id="SSF89550">
    <property type="entry name" value="PHP domain-like"/>
    <property type="match status" value="1"/>
</dbReference>
<keyword evidence="10" id="KW-0235">DNA replication</keyword>
<dbReference type="CDD" id="cd07436">
    <property type="entry name" value="PHP_PolX"/>
    <property type="match status" value="1"/>
</dbReference>
<proteinExistence type="predicted"/>
<dbReference type="InterPro" id="IPR002008">
    <property type="entry name" value="DNA_pol_X_beta-like"/>
</dbReference>
<dbReference type="SMART" id="SM00481">
    <property type="entry name" value="POLIIIAc"/>
    <property type="match status" value="1"/>
</dbReference>
<dbReference type="InterPro" id="IPR016195">
    <property type="entry name" value="Pol/histidinol_Pase-like"/>
</dbReference>
<keyword evidence="6" id="KW-0488">Methylation</keyword>
<evidence type="ECO:0000256" key="14">
    <source>
        <dbReference type="ARBA" id="ARBA00023053"/>
    </source>
</evidence>
<evidence type="ECO:0000256" key="7">
    <source>
        <dbReference type="ARBA" id="ARBA00022634"/>
    </source>
</evidence>
<dbReference type="CDD" id="cd00141">
    <property type="entry name" value="NT_POLXc"/>
    <property type="match status" value="1"/>
</dbReference>
<keyword evidence="25" id="KW-0378">Hydrolase</keyword>
<dbReference type="SUPFAM" id="SSF47781">
    <property type="entry name" value="RuvA domain 2-like"/>
    <property type="match status" value="1"/>
</dbReference>
<dbReference type="Gene3D" id="3.30.460.10">
    <property type="entry name" value="Beta Polymerase, domain 2"/>
    <property type="match status" value="1"/>
</dbReference>
<dbReference type="InterPro" id="IPR022311">
    <property type="entry name" value="PolX-like"/>
</dbReference>
<dbReference type="Pfam" id="PF14791">
    <property type="entry name" value="DNA_pol_B_thumb"/>
    <property type="match status" value="1"/>
</dbReference>
<evidence type="ECO:0000256" key="2">
    <source>
        <dbReference type="ARBA" id="ARBA00004496"/>
    </source>
</evidence>
<evidence type="ECO:0000256" key="12">
    <source>
        <dbReference type="ARBA" id="ARBA00022843"/>
    </source>
</evidence>
<dbReference type="PIRSF" id="PIRSF005047">
    <property type="entry name" value="UCP005047_YshC"/>
    <property type="match status" value="1"/>
</dbReference>
<sequence length="583" mass="65465">MRNQEVAKILRDIATLLEIKGENRFRVVAHEEAARRIESWPEPIEEVWQRGELTKIPGIGASIAAKISEYLQTGKMQYLEELTREVPPELIELTRVPGVGPKLAKLLYEELGIKSLEELEKAIAEKKLRNLPRLGVKSEEKIKKGLEMLKRQKGRMLLGQVLPVVEEIVALLQEKTGVEQISPAGSVRRMKETIGDIDILVASSQAEKIMDVFVTLPMVREVLAKGATKSSVVLHDGLQVDLRVVEPVSFGAALQYFTGSKAHNIRLREIAIRKGLKVNEYGIFRIDSGQRVGGEREEEIYEVLGMEWIPPELREDQGEIEAALEKRLPVLIELADIKGDLHVHSRWSDGLSSIEEMAEAALKRGYQYLAICDHTQSLAVASGLGPEDLKERDKEIREWNSRRKGLLLLSGVEVNILSDGSLDLADEDLAKLDVVIGGLHSGLNQSREKIMMRLEKAMHNPYVQAISHPTGRLINKREAYSVELDSLLELASRTGTFLEINAQPERLDLRDIDARKAKESFGLKVIISTDAHEPKSLDYMRLGVAQARRAWLTACDVLNTYDLEKLLDYLSRKRKTRAGSIPD</sequence>
<keyword evidence="25" id="KW-0540">Nuclease</keyword>
<dbReference type="Gene3D" id="1.10.150.20">
    <property type="entry name" value="5' to 3' exonuclease, C-terminal subdomain"/>
    <property type="match status" value="1"/>
</dbReference>
<feature type="domain" description="Helix-hairpin-helix DNA-binding motif class 1" evidence="22">
    <location>
        <begin position="126"/>
        <end position="145"/>
    </location>
</feature>
<dbReference type="PANTHER" id="PTHR36928:SF1">
    <property type="entry name" value="PHOSPHATASE YCDX-RELATED"/>
    <property type="match status" value="1"/>
</dbReference>
<evidence type="ECO:0000256" key="17">
    <source>
        <dbReference type="ARBA" id="ARBA00035726"/>
    </source>
</evidence>
<evidence type="ECO:0000256" key="10">
    <source>
        <dbReference type="ARBA" id="ARBA00022705"/>
    </source>
</evidence>
<organism evidence="25 26">
    <name type="scientific">Thermatribacter velox</name>
    <dbReference type="NCBI Taxonomy" id="3039681"/>
    <lineage>
        <taxon>Bacteria</taxon>
        <taxon>Pseudomonadati</taxon>
        <taxon>Atribacterota</taxon>
        <taxon>Atribacteria</taxon>
        <taxon>Atribacterales</taxon>
        <taxon>Thermatribacteraceae</taxon>
        <taxon>Thermatribacter</taxon>
    </lineage>
</organism>
<dbReference type="SUPFAM" id="SSF81301">
    <property type="entry name" value="Nucleotidyltransferase"/>
    <property type="match status" value="1"/>
</dbReference>
<dbReference type="InterPro" id="IPR002054">
    <property type="entry name" value="DNA-dir_DNA_pol_X"/>
</dbReference>
<dbReference type="SMART" id="SM00483">
    <property type="entry name" value="POLXc"/>
    <property type="match status" value="1"/>
</dbReference>
<dbReference type="EMBL" id="CP121689">
    <property type="protein sequence ID" value="WZL76646.1"/>
    <property type="molecule type" value="Genomic_DNA"/>
</dbReference>
<comment type="catalytic activity">
    <reaction evidence="18">
        <text>2'-deoxyribonucleotide-(2'-deoxyribose 5'-phosphate)-2'-deoxyribonucleotide-DNA = a 3'-end 2'-deoxyribonucleotide-(2,3-dehydro-2,3-deoxyribose 5'-phosphate)-DNA + a 5'-end 5'-phospho-2'-deoxyribonucleoside-DNA + H(+)</text>
        <dbReference type="Rhea" id="RHEA:66592"/>
        <dbReference type="Rhea" id="RHEA-COMP:13180"/>
        <dbReference type="Rhea" id="RHEA-COMP:16897"/>
        <dbReference type="Rhea" id="RHEA-COMP:17067"/>
        <dbReference type="ChEBI" id="CHEBI:15378"/>
        <dbReference type="ChEBI" id="CHEBI:136412"/>
        <dbReference type="ChEBI" id="CHEBI:157695"/>
        <dbReference type="ChEBI" id="CHEBI:167181"/>
        <dbReference type="EC" id="4.2.99.18"/>
    </reaction>
</comment>
<dbReference type="InterPro" id="IPR027421">
    <property type="entry name" value="DNA_pol_lamdba_lyase_dom_sf"/>
</dbReference>
<evidence type="ECO:0000256" key="18">
    <source>
        <dbReference type="ARBA" id="ARBA00044632"/>
    </source>
</evidence>
<dbReference type="InterPro" id="IPR010996">
    <property type="entry name" value="HHH_MUS81"/>
</dbReference>
<keyword evidence="26" id="KW-1185">Reference proteome</keyword>
<dbReference type="InterPro" id="IPR004013">
    <property type="entry name" value="PHP_dom"/>
</dbReference>
<name>A0ABZ2YEE0_9BACT</name>
<keyword evidence="12" id="KW-0832">Ubl conjugation</keyword>
<evidence type="ECO:0000256" key="3">
    <source>
        <dbReference type="ARBA" id="ARBA00012417"/>
    </source>
</evidence>
<evidence type="ECO:0000256" key="6">
    <source>
        <dbReference type="ARBA" id="ARBA00022481"/>
    </source>
</evidence>
<dbReference type="InterPro" id="IPR003583">
    <property type="entry name" value="Hlx-hairpin-Hlx_DNA-bd_motif"/>
</dbReference>
<evidence type="ECO:0000313" key="25">
    <source>
        <dbReference type="EMBL" id="WZL76646.1"/>
    </source>
</evidence>
<dbReference type="NCBIfam" id="NF006375">
    <property type="entry name" value="PRK08609.1"/>
    <property type="match status" value="1"/>
</dbReference>
<dbReference type="RefSeq" id="WP_369018811.1">
    <property type="nucleotide sequence ID" value="NZ_CP121689.1"/>
</dbReference>
<dbReference type="Pfam" id="PF14716">
    <property type="entry name" value="HHH_8"/>
    <property type="match status" value="1"/>
</dbReference>
<accession>A0ABZ2YEE0</accession>